<feature type="region of interest" description="Disordered" evidence="3">
    <location>
        <begin position="239"/>
        <end position="264"/>
    </location>
</feature>
<comment type="similarity">
    <text evidence="1">Belongs to the eIF2D family.</text>
</comment>
<dbReference type="InterPro" id="IPR001950">
    <property type="entry name" value="SUI1"/>
</dbReference>
<dbReference type="CDD" id="cd11610">
    <property type="entry name" value="eIF2D_N"/>
    <property type="match status" value="1"/>
</dbReference>
<dbReference type="InterPro" id="IPR058886">
    <property type="entry name" value="SWIB_eIF2D"/>
</dbReference>
<dbReference type="Gene3D" id="3.10.400.20">
    <property type="match status" value="1"/>
</dbReference>
<protein>
    <submittedName>
        <fullName evidence="6">Uncharacterized protein</fullName>
    </submittedName>
</protein>
<feature type="domain" description="DM2" evidence="5">
    <location>
        <begin position="386"/>
        <end position="469"/>
    </location>
</feature>
<dbReference type="InterPro" id="IPR048247">
    <property type="entry name" value="eIF2D_N"/>
</dbReference>
<accession>A0A2C9M7F6</accession>
<dbReference type="EnsemblMetazoa" id="BGLB039424-RC">
    <property type="protein sequence ID" value="BGLB039424-PC"/>
    <property type="gene ID" value="BGLB039424"/>
</dbReference>
<dbReference type="STRING" id="6526.A0A2C9M7F6"/>
<dbReference type="InterPro" id="IPR036877">
    <property type="entry name" value="SUI1_dom_sf"/>
</dbReference>
<dbReference type="SUPFAM" id="SSF55159">
    <property type="entry name" value="eIF1-like"/>
    <property type="match status" value="1"/>
</dbReference>
<evidence type="ECO:0000313" key="7">
    <source>
        <dbReference type="Proteomes" id="UP000076420"/>
    </source>
</evidence>
<dbReference type="KEGG" id="bgt:106060227"/>
<dbReference type="InterPro" id="IPR036885">
    <property type="entry name" value="SWIB_MDM2_dom_sf"/>
</dbReference>
<dbReference type="VEuPathDB" id="VectorBase:BGLAX_031006"/>
<name>A0A2C9M7F6_BIOGL</name>
<dbReference type="PROSITE" id="PS51925">
    <property type="entry name" value="SWIB_MDM2"/>
    <property type="match status" value="1"/>
</dbReference>
<dbReference type="CDD" id="cd11608">
    <property type="entry name" value="eIF2D_C"/>
    <property type="match status" value="1"/>
</dbReference>
<feature type="domain" description="SUI1" evidence="4">
    <location>
        <begin position="493"/>
        <end position="566"/>
    </location>
</feature>
<dbReference type="InterPro" id="IPR004521">
    <property type="entry name" value="Uncharacterised_CHP00451"/>
</dbReference>
<evidence type="ECO:0000256" key="2">
    <source>
        <dbReference type="ARBA" id="ARBA00022490"/>
    </source>
</evidence>
<reference evidence="6" key="1">
    <citation type="submission" date="2020-05" db="UniProtKB">
        <authorList>
            <consortium name="EnsemblMetazoa"/>
        </authorList>
    </citation>
    <scope>IDENTIFICATION</scope>
    <source>
        <strain evidence="6">BB02</strain>
    </source>
</reference>
<dbReference type="Pfam" id="PF25304">
    <property type="entry name" value="WHD_eIF2D"/>
    <property type="match status" value="1"/>
</dbReference>
<dbReference type="InterPro" id="IPR041366">
    <property type="entry name" value="Pre-PUA"/>
</dbReference>
<dbReference type="Pfam" id="PF17832">
    <property type="entry name" value="Pre-PUA"/>
    <property type="match status" value="1"/>
</dbReference>
<evidence type="ECO:0000256" key="1">
    <source>
        <dbReference type="ARBA" id="ARBA00010359"/>
    </source>
</evidence>
<dbReference type="FunFam" id="3.10.400.20:FF:000002">
    <property type="entry name" value="Eukaryotic translation initiation factor 2D"/>
    <property type="match status" value="1"/>
</dbReference>
<dbReference type="InterPro" id="IPR015947">
    <property type="entry name" value="PUA-like_sf"/>
</dbReference>
<gene>
    <name evidence="6" type="primary">106060227</name>
</gene>
<evidence type="ECO:0000259" key="5">
    <source>
        <dbReference type="PROSITE" id="PS51925"/>
    </source>
</evidence>
<dbReference type="RefSeq" id="XP_013073483.2">
    <property type="nucleotide sequence ID" value="XM_013218029.2"/>
</dbReference>
<dbReference type="InterPro" id="IPR048248">
    <property type="entry name" value="PUA_eIF2d-like"/>
</dbReference>
<organism evidence="6 7">
    <name type="scientific">Biomphalaria glabrata</name>
    <name type="common">Bloodfluke planorb</name>
    <name type="synonym">Freshwater snail</name>
    <dbReference type="NCBI Taxonomy" id="6526"/>
    <lineage>
        <taxon>Eukaryota</taxon>
        <taxon>Metazoa</taxon>
        <taxon>Spiralia</taxon>
        <taxon>Lophotrochozoa</taxon>
        <taxon>Mollusca</taxon>
        <taxon>Gastropoda</taxon>
        <taxon>Heterobranchia</taxon>
        <taxon>Euthyneura</taxon>
        <taxon>Panpulmonata</taxon>
        <taxon>Hygrophila</taxon>
        <taxon>Lymnaeoidea</taxon>
        <taxon>Planorbidae</taxon>
        <taxon>Biomphalaria</taxon>
    </lineage>
</organism>
<dbReference type="AlphaFoldDB" id="A0A2C9M7F6"/>
<dbReference type="InterPro" id="IPR039757">
    <property type="entry name" value="EIF2D"/>
</dbReference>
<dbReference type="Pfam" id="PF26292">
    <property type="entry name" value="PUA_elF2D"/>
    <property type="match status" value="1"/>
</dbReference>
<dbReference type="SUPFAM" id="SSF47592">
    <property type="entry name" value="SWIB/MDM2 domain"/>
    <property type="match status" value="1"/>
</dbReference>
<dbReference type="PANTHER" id="PTHR12217">
    <property type="entry name" value="EUKARYOTIC TRANSLATION INITIATION FACTOR 2D"/>
    <property type="match status" value="1"/>
</dbReference>
<dbReference type="GO" id="GO:0003743">
    <property type="term" value="F:translation initiation factor activity"/>
    <property type="evidence" value="ECO:0007669"/>
    <property type="project" value="InterPro"/>
</dbReference>
<dbReference type="NCBIfam" id="TIGR00451">
    <property type="entry name" value="unchar_dom_2"/>
    <property type="match status" value="1"/>
</dbReference>
<sequence length="585" mass="65804">MCIMFLKPFRVKTKTSVKSSDRKKLRSDIQQSFPSLTEEDVLKLLPQKEEMTLVKINTHADENIVVYTVGKNPLFFENFKILYPTVYTLWQFPEILQAFRTWPPVYEKLQKGADLMLPGVVPDNEPSPKMFGKLQKGDLVSIKIAGNKSPVAIGKALLSGEDMYMSAMRGKGVSVLHIMGDTLWEMGDKSRPPMIPETLPNSYCEEEVENTKTIEETDQSENTIDNAISDLKMEETEARGACSCGETSQNDVLDESDEEERNPTEQMDDLLNFCFACALKSKIKKNDLPLLTGNLLRNYMQPFSGGKQLDLKKSSFKKLSKFLQSKVNDGYIVVKEQSKGVDVITEIDKTHPGVRDIQVPDIVEAAEAISEETNEDGSYQPLTFTDVYLVNAATLDLFKESGICKGDALQISDVRQHVINYIKTNNLQKEDNPKLVTLDPILAHIILKPVEGDLDQMNWEQVINRVVGKMQAGVAISSGSRPPTIKKTKIEPIKLEVVMRASQKKVTIVDNLEEYGLDLRVFSKLVQKSVACSCTIVTPEQKNKGPQVHVQGNQVNFVYNLLTEKYKIPKRYVTGLENAPKQKKR</sequence>
<dbReference type="Proteomes" id="UP000076420">
    <property type="component" value="Unassembled WGS sequence"/>
</dbReference>
<dbReference type="VEuPathDB" id="VectorBase:BGLB039424"/>
<dbReference type="InterPro" id="IPR039759">
    <property type="entry name" value="eIF2D_SUI1"/>
</dbReference>
<dbReference type="Gene3D" id="3.30.780.10">
    <property type="entry name" value="SUI1-like domain"/>
    <property type="match status" value="1"/>
</dbReference>
<keyword evidence="2" id="KW-0963">Cytoplasm</keyword>
<dbReference type="GO" id="GO:0001731">
    <property type="term" value="P:formation of translation preinitiation complex"/>
    <property type="evidence" value="ECO:0007669"/>
    <property type="project" value="InterPro"/>
</dbReference>
<dbReference type="Pfam" id="PF26291">
    <property type="entry name" value="SWIB_eIF2D"/>
    <property type="match status" value="1"/>
</dbReference>
<evidence type="ECO:0000256" key="3">
    <source>
        <dbReference type="SAM" id="MobiDB-lite"/>
    </source>
</evidence>
<evidence type="ECO:0000313" key="6">
    <source>
        <dbReference type="EnsemblMetazoa" id="BGLB039424-PC"/>
    </source>
</evidence>
<dbReference type="PROSITE" id="PS50296">
    <property type="entry name" value="SUI1"/>
    <property type="match status" value="1"/>
</dbReference>
<dbReference type="Pfam" id="PF01253">
    <property type="entry name" value="SUI1"/>
    <property type="match status" value="1"/>
</dbReference>
<dbReference type="SUPFAM" id="SSF88697">
    <property type="entry name" value="PUA domain-like"/>
    <property type="match status" value="1"/>
</dbReference>
<dbReference type="InterPro" id="IPR057429">
    <property type="entry name" value="WH_eIF2D"/>
</dbReference>
<evidence type="ECO:0000259" key="4">
    <source>
        <dbReference type="PROSITE" id="PS50296"/>
    </source>
</evidence>
<proteinExistence type="inferred from homology"/>
<dbReference type="OrthoDB" id="199771at2759"/>
<dbReference type="CDD" id="cd21156">
    <property type="entry name" value="PUA_eIF2d-like"/>
    <property type="match status" value="1"/>
</dbReference>
<dbReference type="InterPro" id="IPR003121">
    <property type="entry name" value="SWIB_MDM2_domain"/>
</dbReference>
<dbReference type="PANTHER" id="PTHR12217:SF4">
    <property type="entry name" value="EUKARYOTIC TRANSLATION INITIATION FACTOR 2D"/>
    <property type="match status" value="1"/>
</dbReference>
<dbReference type="GO" id="GO:0003723">
    <property type="term" value="F:RNA binding"/>
    <property type="evidence" value="ECO:0007669"/>
    <property type="project" value="InterPro"/>
</dbReference>
<dbReference type="PROSITE" id="PS50890">
    <property type="entry name" value="PUA"/>
    <property type="match status" value="1"/>
</dbReference>
<dbReference type="GO" id="GO:0005737">
    <property type="term" value="C:cytoplasm"/>
    <property type="evidence" value="ECO:0007669"/>
    <property type="project" value="UniProtKB-SubCell"/>
</dbReference>